<dbReference type="PANTHER" id="PTHR45033">
    <property type="match status" value="1"/>
</dbReference>
<dbReference type="InterPro" id="IPR013149">
    <property type="entry name" value="ADH-like_C"/>
</dbReference>
<dbReference type="Gene3D" id="3.90.180.10">
    <property type="entry name" value="Medium-chain alcohol dehydrogenases, catalytic domain"/>
    <property type="match status" value="1"/>
</dbReference>
<evidence type="ECO:0000313" key="3">
    <source>
        <dbReference type="EMBL" id="ATE56362.1"/>
    </source>
</evidence>
<protein>
    <submittedName>
        <fullName evidence="3">Alcohol dehydrogenase</fullName>
    </submittedName>
</protein>
<keyword evidence="4" id="KW-1185">Reference proteome</keyword>
<evidence type="ECO:0000256" key="1">
    <source>
        <dbReference type="SAM" id="MobiDB-lite"/>
    </source>
</evidence>
<dbReference type="Gene3D" id="3.40.50.720">
    <property type="entry name" value="NAD(P)-binding Rossmann-like Domain"/>
    <property type="match status" value="1"/>
</dbReference>
<name>A0A290ZBK6_9PSEU</name>
<dbReference type="SMART" id="SM00829">
    <property type="entry name" value="PKS_ER"/>
    <property type="match status" value="1"/>
</dbReference>
<dbReference type="CDD" id="cd08276">
    <property type="entry name" value="MDR7"/>
    <property type="match status" value="1"/>
</dbReference>
<accession>A0A290ZBK6</accession>
<dbReference type="SUPFAM" id="SSF50129">
    <property type="entry name" value="GroES-like"/>
    <property type="match status" value="1"/>
</dbReference>
<dbReference type="InterPro" id="IPR013154">
    <property type="entry name" value="ADH-like_N"/>
</dbReference>
<dbReference type="RefSeq" id="WP_096496161.1">
    <property type="nucleotide sequence ID" value="NZ_CP023445.1"/>
</dbReference>
<gene>
    <name evidence="3" type="ORF">CNX65_26375</name>
</gene>
<dbReference type="Pfam" id="PF08240">
    <property type="entry name" value="ADH_N"/>
    <property type="match status" value="1"/>
</dbReference>
<dbReference type="InterPro" id="IPR036291">
    <property type="entry name" value="NAD(P)-bd_dom_sf"/>
</dbReference>
<dbReference type="InterPro" id="IPR052711">
    <property type="entry name" value="Zinc_ADH-like"/>
</dbReference>
<dbReference type="EMBL" id="CP023445">
    <property type="protein sequence ID" value="ATE56362.1"/>
    <property type="molecule type" value="Genomic_DNA"/>
</dbReference>
<dbReference type="GO" id="GO:0016491">
    <property type="term" value="F:oxidoreductase activity"/>
    <property type="evidence" value="ECO:0007669"/>
    <property type="project" value="InterPro"/>
</dbReference>
<dbReference type="SUPFAM" id="SSF51735">
    <property type="entry name" value="NAD(P)-binding Rossmann-fold domains"/>
    <property type="match status" value="1"/>
</dbReference>
<organism evidence="3 4">
    <name type="scientific">Actinosynnema pretiosum</name>
    <dbReference type="NCBI Taxonomy" id="42197"/>
    <lineage>
        <taxon>Bacteria</taxon>
        <taxon>Bacillati</taxon>
        <taxon>Actinomycetota</taxon>
        <taxon>Actinomycetes</taxon>
        <taxon>Pseudonocardiales</taxon>
        <taxon>Pseudonocardiaceae</taxon>
        <taxon>Actinosynnema</taxon>
    </lineage>
</organism>
<sequence>MRAFRLTDHRWTPVDDPTPTPGPGEVLVKVKAASLNHRDVLIRAGDYAAQPNPGVIPLSDGAGEVVALGDGVTRFAAGDRVVGAFLPGWTTQPVPASGEQYSIDVDGWLAEHRVIPEEALAAIPTGVDYETAATLPCAATTAWVALRGVNEGDVVLTQGTGGVSLFVVQLAVARGARVVATTSTDTKADLLTTLGAEVINRVTTPDWPSEVWTRFGGAHRVIEVGAGLTRSLSALRPFGEVALVAPSREEVRTSTLFRTRATLRSLAVGNRLELEAVAAEVARLNLTPVIDGVFDFEDAESAHARQIEDGRVGKIVIRVG</sequence>
<dbReference type="KEGG" id="apre:CNX65_26375"/>
<feature type="domain" description="Enoyl reductase (ER)" evidence="2">
    <location>
        <begin position="4"/>
        <end position="317"/>
    </location>
</feature>
<dbReference type="PANTHER" id="PTHR45033:SF2">
    <property type="entry name" value="ZINC-TYPE ALCOHOL DEHYDROGENASE-LIKE PROTEIN C1773.06C"/>
    <property type="match status" value="1"/>
</dbReference>
<feature type="region of interest" description="Disordered" evidence="1">
    <location>
        <begin position="1"/>
        <end position="22"/>
    </location>
</feature>
<reference evidence="3" key="1">
    <citation type="submission" date="2017-09" db="EMBL/GenBank/DDBJ databases">
        <title>Complete Genome Sequence of ansamitocin-producing Bacterium Actinosynnema pretiosum X47.</title>
        <authorList>
            <person name="Cao G."/>
            <person name="Zong G."/>
            <person name="Zhong C."/>
            <person name="Fu J."/>
        </authorList>
    </citation>
    <scope>NUCLEOTIDE SEQUENCE [LARGE SCALE GENOMIC DNA]</scope>
    <source>
        <strain evidence="3">X47</strain>
    </source>
</reference>
<evidence type="ECO:0000313" key="4">
    <source>
        <dbReference type="Proteomes" id="UP000218505"/>
    </source>
</evidence>
<feature type="compositionally biased region" description="Basic and acidic residues" evidence="1">
    <location>
        <begin position="1"/>
        <end position="13"/>
    </location>
</feature>
<dbReference type="InterPro" id="IPR020843">
    <property type="entry name" value="ER"/>
</dbReference>
<dbReference type="Proteomes" id="UP000218505">
    <property type="component" value="Chromosome"/>
</dbReference>
<dbReference type="InterPro" id="IPR011032">
    <property type="entry name" value="GroES-like_sf"/>
</dbReference>
<proteinExistence type="predicted"/>
<dbReference type="Pfam" id="PF00107">
    <property type="entry name" value="ADH_zinc_N"/>
    <property type="match status" value="1"/>
</dbReference>
<dbReference type="AlphaFoldDB" id="A0A290ZBK6"/>
<evidence type="ECO:0000259" key="2">
    <source>
        <dbReference type="SMART" id="SM00829"/>
    </source>
</evidence>